<comment type="caution">
    <text evidence="5">The sequence shown here is derived from an EMBL/GenBank/DDBJ whole genome shotgun (WGS) entry which is preliminary data.</text>
</comment>
<proteinExistence type="predicted"/>
<dbReference type="InterPro" id="IPR042261">
    <property type="entry name" value="Lsr2-like_dimerization"/>
</dbReference>
<dbReference type="InterPro" id="IPR036625">
    <property type="entry name" value="E3-bd_dom_sf"/>
</dbReference>
<dbReference type="Gene3D" id="3.30.60.230">
    <property type="entry name" value="Lsr2, dimerization domain"/>
    <property type="match status" value="1"/>
</dbReference>
<organism evidence="5 6">
    <name type="scientific">Amycolatopsis samaneae</name>
    <dbReference type="NCBI Taxonomy" id="664691"/>
    <lineage>
        <taxon>Bacteria</taxon>
        <taxon>Bacillati</taxon>
        <taxon>Actinomycetota</taxon>
        <taxon>Actinomycetes</taxon>
        <taxon>Pseudonocardiales</taxon>
        <taxon>Pseudonocardiaceae</taxon>
        <taxon>Amycolatopsis</taxon>
    </lineage>
</organism>
<gene>
    <name evidence="5" type="ORF">ACFSYJ_00955</name>
</gene>
<dbReference type="Pfam" id="PF11774">
    <property type="entry name" value="Lsr2"/>
    <property type="match status" value="1"/>
</dbReference>
<sequence>MAQKVLVQLTDDIDGSEAQQTVPFGLDGVSYEIDLSDDNADDLRDALAQYVSAARRVGGRKVRLAAGQSATATGAAPVDRERSRAIRAWALENGYAVSDRGRIPTEVVEAFDSAEAAPQKAEAEAPRKRKPRKKSAA</sequence>
<evidence type="ECO:0000313" key="5">
    <source>
        <dbReference type="EMBL" id="MFD2457141.1"/>
    </source>
</evidence>
<dbReference type="RefSeq" id="WP_345402248.1">
    <property type="nucleotide sequence ID" value="NZ_BAABHG010000013.1"/>
</dbReference>
<evidence type="ECO:0000259" key="4">
    <source>
        <dbReference type="Pfam" id="PF23359"/>
    </source>
</evidence>
<reference evidence="6" key="1">
    <citation type="journal article" date="2019" name="Int. J. Syst. Evol. Microbiol.">
        <title>The Global Catalogue of Microorganisms (GCM) 10K type strain sequencing project: providing services to taxonomists for standard genome sequencing and annotation.</title>
        <authorList>
            <consortium name="The Broad Institute Genomics Platform"/>
            <consortium name="The Broad Institute Genome Sequencing Center for Infectious Disease"/>
            <person name="Wu L."/>
            <person name="Ma J."/>
        </authorList>
    </citation>
    <scope>NUCLEOTIDE SEQUENCE [LARGE SCALE GENOMIC DNA]</scope>
    <source>
        <strain evidence="6">CGMCC 4.7643</strain>
    </source>
</reference>
<feature type="compositionally biased region" description="Basic residues" evidence="2">
    <location>
        <begin position="127"/>
        <end position="137"/>
    </location>
</feature>
<evidence type="ECO:0000256" key="2">
    <source>
        <dbReference type="SAM" id="MobiDB-lite"/>
    </source>
</evidence>
<feature type="domain" description="Lsr2 dimerization" evidence="3">
    <location>
        <begin position="1"/>
        <end position="58"/>
    </location>
</feature>
<keyword evidence="6" id="KW-1185">Reference proteome</keyword>
<dbReference type="Proteomes" id="UP001597419">
    <property type="component" value="Unassembled WGS sequence"/>
</dbReference>
<evidence type="ECO:0000259" key="3">
    <source>
        <dbReference type="Pfam" id="PF11774"/>
    </source>
</evidence>
<accession>A0ABW5G6L7</accession>
<feature type="region of interest" description="Disordered" evidence="2">
    <location>
        <begin position="113"/>
        <end position="137"/>
    </location>
</feature>
<evidence type="ECO:0000256" key="1">
    <source>
        <dbReference type="ARBA" id="ARBA00023125"/>
    </source>
</evidence>
<keyword evidence="1" id="KW-0238">DNA-binding</keyword>
<dbReference type="Gene3D" id="4.10.320.10">
    <property type="entry name" value="E3-binding domain"/>
    <property type="match status" value="1"/>
</dbReference>
<protein>
    <submittedName>
        <fullName evidence="5">Lsr2 family protein</fullName>
    </submittedName>
</protein>
<evidence type="ECO:0000313" key="6">
    <source>
        <dbReference type="Proteomes" id="UP001597419"/>
    </source>
</evidence>
<dbReference type="Pfam" id="PF23359">
    <property type="entry name" value="Lsr2_DNA-bd"/>
    <property type="match status" value="1"/>
</dbReference>
<dbReference type="InterPro" id="IPR055370">
    <property type="entry name" value="Lsr2_DNA-bd"/>
</dbReference>
<name>A0ABW5G6L7_9PSEU</name>
<dbReference type="EMBL" id="JBHUKU010000001">
    <property type="protein sequence ID" value="MFD2457141.1"/>
    <property type="molecule type" value="Genomic_DNA"/>
</dbReference>
<dbReference type="InterPro" id="IPR024412">
    <property type="entry name" value="Lsr2_dim_dom"/>
</dbReference>
<feature type="domain" description="Lsr2 DNA-binding" evidence="4">
    <location>
        <begin position="79"/>
        <end position="114"/>
    </location>
</feature>